<evidence type="ECO:0000313" key="3">
    <source>
        <dbReference type="Proteomes" id="UP001152561"/>
    </source>
</evidence>
<evidence type="ECO:0000313" key="2">
    <source>
        <dbReference type="EMBL" id="KAJ8538387.1"/>
    </source>
</evidence>
<proteinExistence type="predicted"/>
<sequence length="89" mass="8819">MVSFGSLSNNGDGGSSSAGGEAVVGRNGGLVVAVVDEDEGVRVVGVVAVEDMREGGSGVEVRSRFAIEVSSSCNQLWRFPVSGGGGGSD</sequence>
<evidence type="ECO:0000256" key="1">
    <source>
        <dbReference type="SAM" id="MobiDB-lite"/>
    </source>
</evidence>
<accession>A0A9Q1LJD1</accession>
<reference evidence="3" key="1">
    <citation type="journal article" date="2023" name="Proc. Natl. Acad. Sci. U.S.A.">
        <title>Genomic and structural basis for evolution of tropane alkaloid biosynthesis.</title>
        <authorList>
            <person name="Wanga Y.-J."/>
            <person name="Taina T."/>
            <person name="Yua J.-Y."/>
            <person name="Lia J."/>
            <person name="Xua B."/>
            <person name="Chenc J."/>
            <person name="D'Auriad J.C."/>
            <person name="Huanga J.-P."/>
            <person name="Huanga S.-X."/>
        </authorList>
    </citation>
    <scope>NUCLEOTIDE SEQUENCE [LARGE SCALE GENOMIC DNA]</scope>
    <source>
        <strain evidence="3">cv. KIB-2019</strain>
    </source>
</reference>
<comment type="caution">
    <text evidence="2">The sequence shown here is derived from an EMBL/GenBank/DDBJ whole genome shotgun (WGS) entry which is preliminary data.</text>
</comment>
<organism evidence="2 3">
    <name type="scientific">Anisodus acutangulus</name>
    <dbReference type="NCBI Taxonomy" id="402998"/>
    <lineage>
        <taxon>Eukaryota</taxon>
        <taxon>Viridiplantae</taxon>
        <taxon>Streptophyta</taxon>
        <taxon>Embryophyta</taxon>
        <taxon>Tracheophyta</taxon>
        <taxon>Spermatophyta</taxon>
        <taxon>Magnoliopsida</taxon>
        <taxon>eudicotyledons</taxon>
        <taxon>Gunneridae</taxon>
        <taxon>Pentapetalae</taxon>
        <taxon>asterids</taxon>
        <taxon>lamiids</taxon>
        <taxon>Solanales</taxon>
        <taxon>Solanaceae</taxon>
        <taxon>Solanoideae</taxon>
        <taxon>Hyoscyameae</taxon>
        <taxon>Anisodus</taxon>
    </lineage>
</organism>
<name>A0A9Q1LJD1_9SOLA</name>
<gene>
    <name evidence="2" type="ORF">K7X08_014927</name>
</gene>
<feature type="region of interest" description="Disordered" evidence="1">
    <location>
        <begin position="1"/>
        <end position="23"/>
    </location>
</feature>
<dbReference type="AlphaFoldDB" id="A0A9Q1LJD1"/>
<keyword evidence="3" id="KW-1185">Reference proteome</keyword>
<dbReference type="EMBL" id="JAJAGQ010000017">
    <property type="protein sequence ID" value="KAJ8538387.1"/>
    <property type="molecule type" value="Genomic_DNA"/>
</dbReference>
<dbReference type="Proteomes" id="UP001152561">
    <property type="component" value="Unassembled WGS sequence"/>
</dbReference>
<protein>
    <submittedName>
        <fullName evidence="2">Uncharacterized protein</fullName>
    </submittedName>
</protein>
<feature type="compositionally biased region" description="Low complexity" evidence="1">
    <location>
        <begin position="1"/>
        <end position="10"/>
    </location>
</feature>